<keyword evidence="5" id="KW-1185">Reference proteome</keyword>
<evidence type="ECO:0000256" key="2">
    <source>
        <dbReference type="SAM" id="Coils"/>
    </source>
</evidence>
<dbReference type="Proteomes" id="UP000030655">
    <property type="component" value="Unassembled WGS sequence"/>
</dbReference>
<evidence type="ECO:0000256" key="1">
    <source>
        <dbReference type="ARBA" id="ARBA00006347"/>
    </source>
</evidence>
<comment type="similarity">
    <text evidence="1">Belongs to the protein disulfide isomerase family.</text>
</comment>
<feature type="coiled-coil region" evidence="2">
    <location>
        <begin position="376"/>
        <end position="403"/>
    </location>
</feature>
<dbReference type="EMBL" id="KK365130">
    <property type="protein sequence ID" value="KCZ82450.1"/>
    <property type="molecule type" value="Genomic_DNA"/>
</dbReference>
<gene>
    <name evidence="4" type="ORF">H312_00108</name>
</gene>
<accession>A0A059F5H7</accession>
<dbReference type="STRING" id="1288291.A0A059F5H7"/>
<dbReference type="GO" id="GO:0005783">
    <property type="term" value="C:endoplasmic reticulum"/>
    <property type="evidence" value="ECO:0007669"/>
    <property type="project" value="TreeGrafter"/>
</dbReference>
<protein>
    <recommendedName>
        <fullName evidence="3">Thioredoxin domain-containing protein</fullName>
    </recommendedName>
</protein>
<reference evidence="4 5" key="2">
    <citation type="submission" date="2014-03" db="EMBL/GenBank/DDBJ databases">
        <title>The Genome Sequence of Anncaliia algerae insect isolate PRA339.</title>
        <authorList>
            <consortium name="The Broad Institute Genome Sequencing Platform"/>
            <consortium name="The Broad Institute Genome Sequencing Center for Infectious Disease"/>
            <person name="Cuomo C."/>
            <person name="Becnel J."/>
            <person name="Sanscrainte N."/>
            <person name="Walker B."/>
            <person name="Young S.K."/>
            <person name="Zeng Q."/>
            <person name="Gargeya S."/>
            <person name="Fitzgerald M."/>
            <person name="Haas B."/>
            <person name="Abouelleil A."/>
            <person name="Alvarado L."/>
            <person name="Arachchi H.M."/>
            <person name="Berlin A.M."/>
            <person name="Chapman S.B."/>
            <person name="Dewar J."/>
            <person name="Goldberg J."/>
            <person name="Griggs A."/>
            <person name="Gujja S."/>
            <person name="Hansen M."/>
            <person name="Howarth C."/>
            <person name="Imamovic A."/>
            <person name="Larimer J."/>
            <person name="McCowan C."/>
            <person name="Murphy C."/>
            <person name="Neiman D."/>
            <person name="Pearson M."/>
            <person name="Priest M."/>
            <person name="Roberts A."/>
            <person name="Saif S."/>
            <person name="Shea T."/>
            <person name="Sisk P."/>
            <person name="Sykes S."/>
            <person name="Wortman J."/>
            <person name="Nusbaum C."/>
            <person name="Birren B."/>
        </authorList>
    </citation>
    <scope>NUCLEOTIDE SEQUENCE [LARGE SCALE GENOMIC DNA]</scope>
    <source>
        <strain evidence="4 5">PRA339</strain>
    </source>
</reference>
<feature type="non-terminal residue" evidence="4">
    <location>
        <position position="419"/>
    </location>
</feature>
<dbReference type="VEuPathDB" id="MicrosporidiaDB:H312_00108"/>
<dbReference type="GO" id="GO:0006457">
    <property type="term" value="P:protein folding"/>
    <property type="evidence" value="ECO:0007669"/>
    <property type="project" value="TreeGrafter"/>
</dbReference>
<name>A0A059F5H7_9MICR</name>
<dbReference type="PROSITE" id="PS51352">
    <property type="entry name" value="THIOREDOXIN_2"/>
    <property type="match status" value="1"/>
</dbReference>
<dbReference type="InterPro" id="IPR013766">
    <property type="entry name" value="Thioredoxin_domain"/>
</dbReference>
<dbReference type="GO" id="GO:0003756">
    <property type="term" value="F:protein disulfide isomerase activity"/>
    <property type="evidence" value="ECO:0007669"/>
    <property type="project" value="TreeGrafter"/>
</dbReference>
<reference evidence="5" key="1">
    <citation type="submission" date="2013-02" db="EMBL/GenBank/DDBJ databases">
        <authorList>
            <consortium name="The Broad Institute Genome Sequencing Platform"/>
            <person name="Cuomo C."/>
            <person name="Becnel J."/>
            <person name="Sanscrainte N."/>
            <person name="Walker B."/>
            <person name="Young S.K."/>
            <person name="Zeng Q."/>
            <person name="Gargeya S."/>
            <person name="Fitzgerald M."/>
            <person name="Haas B."/>
            <person name="Abouelleil A."/>
            <person name="Alvarado L."/>
            <person name="Arachchi H.M."/>
            <person name="Berlin A.M."/>
            <person name="Chapman S.B."/>
            <person name="Dewar J."/>
            <person name="Goldberg J."/>
            <person name="Griggs A."/>
            <person name="Gujja S."/>
            <person name="Hansen M."/>
            <person name="Howarth C."/>
            <person name="Imamovic A."/>
            <person name="Larimer J."/>
            <person name="McCowan C."/>
            <person name="Murphy C."/>
            <person name="Neiman D."/>
            <person name="Pearson M."/>
            <person name="Priest M."/>
            <person name="Roberts A."/>
            <person name="Saif S."/>
            <person name="Shea T."/>
            <person name="Sisk P."/>
            <person name="Sykes S."/>
            <person name="Wortman J."/>
            <person name="Nusbaum C."/>
            <person name="Birren B."/>
        </authorList>
    </citation>
    <scope>NUCLEOTIDE SEQUENCE [LARGE SCALE GENOMIC DNA]</scope>
    <source>
        <strain evidence="5">PRA339</strain>
    </source>
</reference>
<dbReference type="InterPro" id="IPR036249">
    <property type="entry name" value="Thioredoxin-like_sf"/>
</dbReference>
<dbReference type="Pfam" id="PF00085">
    <property type="entry name" value="Thioredoxin"/>
    <property type="match status" value="1"/>
</dbReference>
<evidence type="ECO:0000313" key="4">
    <source>
        <dbReference type="EMBL" id="KCZ82450.1"/>
    </source>
</evidence>
<dbReference type="AlphaFoldDB" id="A0A059F5H7"/>
<dbReference type="Gene3D" id="3.40.30.10">
    <property type="entry name" value="Glutaredoxin"/>
    <property type="match status" value="2"/>
</dbReference>
<organism evidence="4 5">
    <name type="scientific">Anncaliia algerae PRA339</name>
    <dbReference type="NCBI Taxonomy" id="1288291"/>
    <lineage>
        <taxon>Eukaryota</taxon>
        <taxon>Fungi</taxon>
        <taxon>Fungi incertae sedis</taxon>
        <taxon>Microsporidia</taxon>
        <taxon>Tubulinosematoidea</taxon>
        <taxon>Tubulinosematidae</taxon>
        <taxon>Anncaliia</taxon>
    </lineage>
</organism>
<dbReference type="GO" id="GO:0034976">
    <property type="term" value="P:response to endoplasmic reticulum stress"/>
    <property type="evidence" value="ECO:0007669"/>
    <property type="project" value="TreeGrafter"/>
</dbReference>
<dbReference type="SUPFAM" id="SSF52833">
    <property type="entry name" value="Thioredoxin-like"/>
    <property type="match status" value="2"/>
</dbReference>
<evidence type="ECO:0000313" key="5">
    <source>
        <dbReference type="Proteomes" id="UP000030655"/>
    </source>
</evidence>
<evidence type="ECO:0000259" key="3">
    <source>
        <dbReference type="PROSITE" id="PS51352"/>
    </source>
</evidence>
<feature type="domain" description="Thioredoxin" evidence="3">
    <location>
        <begin position="290"/>
        <end position="405"/>
    </location>
</feature>
<dbReference type="OrthoDB" id="427280at2759"/>
<dbReference type="HOGENOM" id="CLU_036412_0_0_1"/>
<keyword evidence="2" id="KW-0175">Coiled coil</keyword>
<dbReference type="PANTHER" id="PTHR18929">
    <property type="entry name" value="PROTEIN DISULFIDE ISOMERASE"/>
    <property type="match status" value="1"/>
</dbReference>
<dbReference type="Pfam" id="PF13848">
    <property type="entry name" value="Thioredoxin_6"/>
    <property type="match status" value="1"/>
</dbReference>
<proteinExistence type="inferred from homology"/>
<sequence length="419" mass="48549">MNLLNILSFVLCRSVPKLHVPTGKLSTIKTILGDVSIQEDTESTINVTHEGRELEFNEDELESVQKYLGFLKKYDSPFLDASIYENLLKIQEETEEETLKNGRTSFVILFVNKESVEYIKDINNIRVFLSTDEKLAQALKTPFPGIYGYNHKDRLTYQLKVKNDYSKAAFSVLTPILDLISNQNVHMYESSELPTFYLLAKEENLNKFKEEIKPLSIELKNEVQMCLMKYSENTNIKAFGITQEDLPAVIIVKDGKKYAEKSVNKETLRNFIGDYNENKLNEYILSQEELPNNDSLPVKRITFNNSEKYLKDPSKDKFVIFEAPWCQYCKLLKPIVNDLAEIYKDNANILVGTYDMTENDPLNEYHIRGYPTLFLIKGETNEIKQYTQKERDLKSLADFIKNEGHYKVDITEKIKLLGD</sequence>